<evidence type="ECO:0000256" key="1">
    <source>
        <dbReference type="SAM" id="MobiDB-lite"/>
    </source>
</evidence>
<comment type="caution">
    <text evidence="2">The sequence shown here is derived from an EMBL/GenBank/DDBJ whole genome shotgun (WGS) entry which is preliminary data.</text>
</comment>
<dbReference type="EMBL" id="FCOE02000004">
    <property type="protein sequence ID" value="SAK50733.1"/>
    <property type="molecule type" value="Genomic_DNA"/>
</dbReference>
<gene>
    <name evidence="2" type="ORF">AWB80_01508</name>
</gene>
<accession>A0A157ZZ10</accession>
<dbReference type="Proteomes" id="UP000054911">
    <property type="component" value="Unassembled WGS sequence"/>
</dbReference>
<dbReference type="AlphaFoldDB" id="A0A157ZZ10"/>
<evidence type="ECO:0000313" key="3">
    <source>
        <dbReference type="Proteomes" id="UP000054911"/>
    </source>
</evidence>
<reference evidence="2" key="1">
    <citation type="submission" date="2016-01" db="EMBL/GenBank/DDBJ databases">
        <authorList>
            <person name="Peeters C."/>
        </authorList>
    </citation>
    <scope>NUCLEOTIDE SEQUENCE [LARGE SCALE GENOMIC DNA]</scope>
    <source>
        <strain evidence="2">LMG 29323</strain>
    </source>
</reference>
<sequence>MKSKKKGWPEGQPRRSHMLRSDDRQACTTAPSVQYENNFLQTKKTLAQGPAKRLFGGCCHSILVGHSHSRHRSGPKITCLTKSESVVYPLNRGRRHLSLGIAVSTGHRRTTADWRYFFVRCLAFAFNGRALVGERSRSPVSYVAGTAIPPCARPPQLQLGAGFVKPDIGGRTMRPAIPARPEQTRPLVPLVYIDIIQCAQHALREATLAASDLDALDIAGNALRQLVDIARAEARHD</sequence>
<protein>
    <submittedName>
        <fullName evidence="2">Uncharacterized protein</fullName>
    </submittedName>
</protein>
<name>A0A157ZZ10_9BURK</name>
<keyword evidence="3" id="KW-1185">Reference proteome</keyword>
<proteinExistence type="predicted"/>
<evidence type="ECO:0000313" key="2">
    <source>
        <dbReference type="EMBL" id="SAK50733.1"/>
    </source>
</evidence>
<organism evidence="2 3">
    <name type="scientific">Caballeronia pedi</name>
    <dbReference type="NCBI Taxonomy" id="1777141"/>
    <lineage>
        <taxon>Bacteria</taxon>
        <taxon>Pseudomonadati</taxon>
        <taxon>Pseudomonadota</taxon>
        <taxon>Betaproteobacteria</taxon>
        <taxon>Burkholderiales</taxon>
        <taxon>Burkholderiaceae</taxon>
        <taxon>Caballeronia</taxon>
    </lineage>
</organism>
<dbReference type="STRING" id="1777141.AWB80_01508"/>
<feature type="region of interest" description="Disordered" evidence="1">
    <location>
        <begin position="1"/>
        <end position="23"/>
    </location>
</feature>